<feature type="transmembrane region" description="Helical" evidence="1">
    <location>
        <begin position="9"/>
        <end position="27"/>
    </location>
</feature>
<name>A0ABR8YWG5_9CLOT</name>
<dbReference type="RefSeq" id="WP_191741291.1">
    <property type="nucleotide sequence ID" value="NZ_JACSQB010000130.1"/>
</dbReference>
<keyword evidence="1" id="KW-0472">Membrane</keyword>
<feature type="transmembrane region" description="Helical" evidence="1">
    <location>
        <begin position="39"/>
        <end position="60"/>
    </location>
</feature>
<evidence type="ECO:0000256" key="1">
    <source>
        <dbReference type="SAM" id="Phobius"/>
    </source>
</evidence>
<gene>
    <name evidence="2" type="ORF">H9637_15050</name>
</gene>
<keyword evidence="1" id="KW-0812">Transmembrane</keyword>
<organism evidence="2 3">
    <name type="scientific">Clostridium faecium</name>
    <dbReference type="NCBI Taxonomy" id="2762223"/>
    <lineage>
        <taxon>Bacteria</taxon>
        <taxon>Bacillati</taxon>
        <taxon>Bacillota</taxon>
        <taxon>Clostridia</taxon>
        <taxon>Eubacteriales</taxon>
        <taxon>Clostridiaceae</taxon>
        <taxon>Clostridium</taxon>
    </lineage>
</organism>
<sequence length="76" mass="8673">MTKDKFSKSFSTTLMCTIVFVVFLFLIDSYRRTEAVHEILISGAVYFGVIYIIQIVTCILEEKGAIVEPKMTDEDN</sequence>
<accession>A0ABR8YWG5</accession>
<evidence type="ECO:0000313" key="3">
    <source>
        <dbReference type="Proteomes" id="UP000627166"/>
    </source>
</evidence>
<reference evidence="2 3" key="1">
    <citation type="submission" date="2020-08" db="EMBL/GenBank/DDBJ databases">
        <title>A Genomic Blueprint of the Chicken Gut Microbiome.</title>
        <authorList>
            <person name="Gilroy R."/>
            <person name="Ravi A."/>
            <person name="Getino M."/>
            <person name="Pursley I."/>
            <person name="Horton D.L."/>
            <person name="Alikhan N.-F."/>
            <person name="Baker D."/>
            <person name="Gharbi K."/>
            <person name="Hall N."/>
            <person name="Watson M."/>
            <person name="Adriaenssens E.M."/>
            <person name="Foster-Nyarko E."/>
            <person name="Jarju S."/>
            <person name="Secka A."/>
            <person name="Antonio M."/>
            <person name="Oren A."/>
            <person name="Chaudhuri R."/>
            <person name="La Ragione R.M."/>
            <person name="Hildebrand F."/>
            <person name="Pallen M.J."/>
        </authorList>
    </citation>
    <scope>NUCLEOTIDE SEQUENCE [LARGE SCALE GENOMIC DNA]</scope>
    <source>
        <strain evidence="2 3">N37</strain>
    </source>
</reference>
<keyword evidence="3" id="KW-1185">Reference proteome</keyword>
<evidence type="ECO:0000313" key="2">
    <source>
        <dbReference type="EMBL" id="MBD8048338.1"/>
    </source>
</evidence>
<keyword evidence="1" id="KW-1133">Transmembrane helix</keyword>
<dbReference type="Proteomes" id="UP000627166">
    <property type="component" value="Unassembled WGS sequence"/>
</dbReference>
<protein>
    <submittedName>
        <fullName evidence="2">Uncharacterized protein</fullName>
    </submittedName>
</protein>
<dbReference type="EMBL" id="JACSQB010000130">
    <property type="protein sequence ID" value="MBD8048338.1"/>
    <property type="molecule type" value="Genomic_DNA"/>
</dbReference>
<proteinExistence type="predicted"/>
<comment type="caution">
    <text evidence="2">The sequence shown here is derived from an EMBL/GenBank/DDBJ whole genome shotgun (WGS) entry which is preliminary data.</text>
</comment>